<reference evidence="2 3" key="1">
    <citation type="submission" date="2021-03" db="EMBL/GenBank/DDBJ databases">
        <title>Complete genome of Polaribacter_sp.SM13.</title>
        <authorList>
            <person name="Jeong S.W."/>
            <person name="Bae J.W."/>
        </authorList>
    </citation>
    <scope>NUCLEOTIDE SEQUENCE [LARGE SCALE GENOMIC DNA]</scope>
    <source>
        <strain evidence="2 3">SM13</strain>
    </source>
</reference>
<dbReference type="InterPro" id="IPR029044">
    <property type="entry name" value="Nucleotide-diphossugar_trans"/>
</dbReference>
<gene>
    <name evidence="2" type="ORF">J3359_07350</name>
</gene>
<dbReference type="Gene3D" id="3.90.550.10">
    <property type="entry name" value="Spore Coat Polysaccharide Biosynthesis Protein SpsA, Chain A"/>
    <property type="match status" value="1"/>
</dbReference>
<organism evidence="2 3">
    <name type="scientific">Polaribacter cellanae</name>
    <dbReference type="NCBI Taxonomy" id="2818493"/>
    <lineage>
        <taxon>Bacteria</taxon>
        <taxon>Pseudomonadati</taxon>
        <taxon>Bacteroidota</taxon>
        <taxon>Flavobacteriia</taxon>
        <taxon>Flavobacteriales</taxon>
        <taxon>Flavobacteriaceae</taxon>
    </lineage>
</organism>
<evidence type="ECO:0000313" key="2">
    <source>
        <dbReference type="EMBL" id="QTE24071.1"/>
    </source>
</evidence>
<dbReference type="PANTHER" id="PTHR43777">
    <property type="entry name" value="MOLYBDENUM COFACTOR CYTIDYLYLTRANSFERASE"/>
    <property type="match status" value="1"/>
</dbReference>
<name>A0A975CV14_9FLAO</name>
<dbReference type="InterPro" id="IPR025877">
    <property type="entry name" value="MobA-like_NTP_Trfase"/>
</dbReference>
<dbReference type="EMBL" id="CP071869">
    <property type="protein sequence ID" value="QTE24071.1"/>
    <property type="molecule type" value="Genomic_DNA"/>
</dbReference>
<dbReference type="Proteomes" id="UP000663920">
    <property type="component" value="Chromosome"/>
</dbReference>
<accession>A0A975CV14</accession>
<evidence type="ECO:0000313" key="3">
    <source>
        <dbReference type="Proteomes" id="UP000663920"/>
    </source>
</evidence>
<dbReference type="SUPFAM" id="SSF53448">
    <property type="entry name" value="Nucleotide-diphospho-sugar transferases"/>
    <property type="match status" value="1"/>
</dbReference>
<dbReference type="PANTHER" id="PTHR43777:SF1">
    <property type="entry name" value="MOLYBDENUM COFACTOR CYTIDYLYLTRANSFERASE"/>
    <property type="match status" value="1"/>
</dbReference>
<feature type="domain" description="MobA-like NTP transferase" evidence="1">
    <location>
        <begin position="6"/>
        <end position="168"/>
    </location>
</feature>
<dbReference type="AlphaFoldDB" id="A0A975CV14"/>
<dbReference type="RefSeq" id="WP_208080055.1">
    <property type="nucleotide sequence ID" value="NZ_CP071869.1"/>
</dbReference>
<sequence>MVKIAVLILAGGFSSRMKTPKQLLKIGDNYLLELVLEKAFSIQKQHIFCVLGNNSEEIQEKIKFENCTIIVNKNPEKGLSSSIVSGVKYLQKNGLSFDGICVLLADQPAIEKSYLKAMYQLFEREKTKIIASNYGNKFGVPAIIPKKYFSTLLWIEGDKGAKEFINAKKNDVLCPKLSTNFIDIDTKEDFESYKKLISK</sequence>
<dbReference type="KEGG" id="pcea:J3359_07350"/>
<dbReference type="GO" id="GO:0016779">
    <property type="term" value="F:nucleotidyltransferase activity"/>
    <property type="evidence" value="ECO:0007669"/>
    <property type="project" value="UniProtKB-ARBA"/>
</dbReference>
<dbReference type="CDD" id="cd04182">
    <property type="entry name" value="GT_2_like_f"/>
    <property type="match status" value="1"/>
</dbReference>
<proteinExistence type="predicted"/>
<protein>
    <submittedName>
        <fullName evidence="2">Nucleotidyltransferase family protein</fullName>
    </submittedName>
</protein>
<dbReference type="Pfam" id="PF12804">
    <property type="entry name" value="NTP_transf_3"/>
    <property type="match status" value="1"/>
</dbReference>
<keyword evidence="3" id="KW-1185">Reference proteome</keyword>
<evidence type="ECO:0000259" key="1">
    <source>
        <dbReference type="Pfam" id="PF12804"/>
    </source>
</evidence>